<name>A0A8T0VHF0_PANVG</name>
<dbReference type="Proteomes" id="UP000823388">
    <property type="component" value="Chromosome 2N"/>
</dbReference>
<protein>
    <submittedName>
        <fullName evidence="1">Uncharacterized protein</fullName>
    </submittedName>
</protein>
<gene>
    <name evidence="1" type="ORF">PVAP13_2NG394312</name>
</gene>
<reference evidence="1" key="1">
    <citation type="submission" date="2020-05" db="EMBL/GenBank/DDBJ databases">
        <title>WGS assembly of Panicum virgatum.</title>
        <authorList>
            <person name="Lovell J.T."/>
            <person name="Jenkins J."/>
            <person name="Shu S."/>
            <person name="Juenger T.E."/>
            <person name="Schmutz J."/>
        </authorList>
    </citation>
    <scope>NUCLEOTIDE SEQUENCE</scope>
    <source>
        <strain evidence="1">AP13</strain>
    </source>
</reference>
<organism evidence="1 2">
    <name type="scientific">Panicum virgatum</name>
    <name type="common">Blackwell switchgrass</name>
    <dbReference type="NCBI Taxonomy" id="38727"/>
    <lineage>
        <taxon>Eukaryota</taxon>
        <taxon>Viridiplantae</taxon>
        <taxon>Streptophyta</taxon>
        <taxon>Embryophyta</taxon>
        <taxon>Tracheophyta</taxon>
        <taxon>Spermatophyta</taxon>
        <taxon>Magnoliopsida</taxon>
        <taxon>Liliopsida</taxon>
        <taxon>Poales</taxon>
        <taxon>Poaceae</taxon>
        <taxon>PACMAD clade</taxon>
        <taxon>Panicoideae</taxon>
        <taxon>Panicodae</taxon>
        <taxon>Paniceae</taxon>
        <taxon>Panicinae</taxon>
        <taxon>Panicum</taxon>
        <taxon>Panicum sect. Hiantes</taxon>
    </lineage>
</organism>
<evidence type="ECO:0000313" key="2">
    <source>
        <dbReference type="Proteomes" id="UP000823388"/>
    </source>
</evidence>
<dbReference type="EMBL" id="CM029040">
    <property type="protein sequence ID" value="KAG2635692.1"/>
    <property type="molecule type" value="Genomic_DNA"/>
</dbReference>
<accession>A0A8T0VHF0</accession>
<proteinExistence type="predicted"/>
<sequence length="119" mass="13177">MWAIFCPFFQSMQYIVSEEQKRCTWINSTPREHRRLAGTAQKACVTGRHTPLHCISITQPPCMCMPGRRTRRRHLPACACACASVSCIRSDFLEGRTRPCRPVCCGKPAAASGHLAAAA</sequence>
<dbReference type="AlphaFoldDB" id="A0A8T0VHF0"/>
<keyword evidence="2" id="KW-1185">Reference proteome</keyword>
<evidence type="ECO:0000313" key="1">
    <source>
        <dbReference type="EMBL" id="KAG2635692.1"/>
    </source>
</evidence>
<comment type="caution">
    <text evidence="1">The sequence shown here is derived from an EMBL/GenBank/DDBJ whole genome shotgun (WGS) entry which is preliminary data.</text>
</comment>